<evidence type="ECO:0000256" key="9">
    <source>
        <dbReference type="ARBA" id="ARBA00023146"/>
    </source>
</evidence>
<dbReference type="NCBIfam" id="TIGR00414">
    <property type="entry name" value="serS"/>
    <property type="match status" value="1"/>
</dbReference>
<dbReference type="RefSeq" id="WP_405274564.1">
    <property type="nucleotide sequence ID" value="NZ_CP144380.1"/>
</dbReference>
<dbReference type="HAMAP" id="MF_00176">
    <property type="entry name" value="Ser_tRNA_synth_type1"/>
    <property type="match status" value="1"/>
</dbReference>
<comment type="pathway">
    <text evidence="2 12">Aminoacyl-tRNA biosynthesis; selenocysteinyl-tRNA(Sec) biosynthesis; L-seryl-tRNA(Sec) from L-serine and tRNA(Sec): step 1/1.</text>
</comment>
<feature type="binding site" evidence="12">
    <location>
        <begin position="262"/>
        <end position="264"/>
    </location>
    <ligand>
        <name>ATP</name>
        <dbReference type="ChEBI" id="CHEBI:30616"/>
    </ligand>
</feature>
<gene>
    <name evidence="12 14" type="primary">serS</name>
    <name evidence="14" type="ORF">WI372_14555</name>
</gene>
<dbReference type="InterPro" id="IPR002314">
    <property type="entry name" value="aa-tRNA-synt_IIb"/>
</dbReference>
<dbReference type="GO" id="GO:0004828">
    <property type="term" value="F:serine-tRNA ligase activity"/>
    <property type="evidence" value="ECO:0007669"/>
    <property type="project" value="UniProtKB-EC"/>
</dbReference>
<feature type="binding site" evidence="12">
    <location>
        <position position="285"/>
    </location>
    <ligand>
        <name>L-serine</name>
        <dbReference type="ChEBI" id="CHEBI:33384"/>
    </ligand>
</feature>
<dbReference type="Pfam" id="PF02403">
    <property type="entry name" value="Seryl_tRNA_N"/>
    <property type="match status" value="1"/>
</dbReference>
<dbReference type="InterPro" id="IPR033729">
    <property type="entry name" value="SerRS_core"/>
</dbReference>
<feature type="binding site" evidence="12">
    <location>
        <position position="385"/>
    </location>
    <ligand>
        <name>L-serine</name>
        <dbReference type="ChEBI" id="CHEBI:33384"/>
    </ligand>
</feature>
<comment type="function">
    <text evidence="12">Catalyzes the attachment of serine to tRNA(Ser). Is also able to aminoacylate tRNA(Sec) with serine, to form the misacylated tRNA L-seryl-tRNA(Sec), which will be further converted into selenocysteinyl-tRNA(Sec).</text>
</comment>
<keyword evidence="9 12" id="KW-0030">Aminoacyl-tRNA synthetase</keyword>
<keyword evidence="8 12" id="KW-0648">Protein biosynthesis</keyword>
<dbReference type="PRINTS" id="PR00981">
    <property type="entry name" value="TRNASYNTHSER"/>
</dbReference>
<dbReference type="EC" id="6.1.1.11" evidence="12"/>
<dbReference type="InterPro" id="IPR042103">
    <property type="entry name" value="SerRS_1_N_sf"/>
</dbReference>
<comment type="caution">
    <text evidence="14">The sequence shown here is derived from an EMBL/GenBank/DDBJ whole genome shotgun (WGS) entry which is preliminary data.</text>
</comment>
<sequence>MLDIKRLRDDRDGVVAALDRRGDSFGETIDRALALDARRRDALTEVNDLKARRNAVSREVGTRKRAGEDADDLIAEMREVGDAIDALDAAAKEAETSLHDLLLHIPNTPLDEVPAGGEEANRVVGDGGAEPAFDFTPKPHWELGEDLGILDLPGGARVSGSGFPVLRGAGARLQRGLINFFLDRHVERNGYTEVRIPYLVHRSAMTGTGQLPKFAEDSYHIERDDLWLIPTAEVPVTNLESESLLEADRIPLHLTACSPCFRREAGAAGKDTRGLLRVHQFDKVELVRYERPEESRAALEDLTRQAEELLTDLGLRWRRVLLAGGDLGFSSALTFDLEVWAPGVESWLEVSSCSVFTDYQARRAGLRFRPAPGEKPEYVHTLNGSALALPRTVAALLETHQEADGSVRIPEVLQPWVGMDRIAVAS</sequence>
<dbReference type="PROSITE" id="PS50862">
    <property type="entry name" value="AA_TRNA_LIGASE_II"/>
    <property type="match status" value="1"/>
</dbReference>
<dbReference type="InterPro" id="IPR006195">
    <property type="entry name" value="aa-tRNA-synth_II"/>
</dbReference>
<feature type="binding site" evidence="12">
    <location>
        <position position="278"/>
    </location>
    <ligand>
        <name>ATP</name>
        <dbReference type="ChEBI" id="CHEBI:30616"/>
    </ligand>
</feature>
<dbReference type="SUPFAM" id="SSF55681">
    <property type="entry name" value="Class II aaRS and biotin synthetases"/>
    <property type="match status" value="1"/>
</dbReference>
<dbReference type="Pfam" id="PF00587">
    <property type="entry name" value="tRNA-synt_2b"/>
    <property type="match status" value="1"/>
</dbReference>
<feature type="domain" description="Aminoacyl-transfer RNA synthetases class-II family profile" evidence="13">
    <location>
        <begin position="166"/>
        <end position="410"/>
    </location>
</feature>
<keyword evidence="5 12" id="KW-0436">Ligase</keyword>
<reference evidence="14 15" key="1">
    <citation type="submission" date="2024-02" db="EMBL/GenBank/DDBJ databases">
        <title>A novel Gemmatimonadota bacterium.</title>
        <authorList>
            <person name="Du Z.-J."/>
            <person name="Ye Y.-Q."/>
        </authorList>
    </citation>
    <scope>NUCLEOTIDE SEQUENCE [LARGE SCALE GENOMIC DNA]</scope>
    <source>
        <strain evidence="14 15">DH-20</strain>
    </source>
</reference>
<accession>A0ABU9EBV7</accession>
<keyword evidence="7 12" id="KW-0067">ATP-binding</keyword>
<dbReference type="InterPro" id="IPR045864">
    <property type="entry name" value="aa-tRNA-synth_II/BPL/LPL"/>
</dbReference>
<evidence type="ECO:0000256" key="2">
    <source>
        <dbReference type="ARBA" id="ARBA00005045"/>
    </source>
</evidence>
<evidence type="ECO:0000256" key="1">
    <source>
        <dbReference type="ARBA" id="ARBA00004496"/>
    </source>
</evidence>
<evidence type="ECO:0000256" key="4">
    <source>
        <dbReference type="ARBA" id="ARBA00022490"/>
    </source>
</evidence>
<evidence type="ECO:0000256" key="3">
    <source>
        <dbReference type="ARBA" id="ARBA00010728"/>
    </source>
</evidence>
<evidence type="ECO:0000313" key="14">
    <source>
        <dbReference type="EMBL" id="MEK9502211.1"/>
    </source>
</evidence>
<organism evidence="14 15">
    <name type="scientific">Gaopeijia maritima</name>
    <dbReference type="NCBI Taxonomy" id="3119007"/>
    <lineage>
        <taxon>Bacteria</taxon>
        <taxon>Pseudomonadati</taxon>
        <taxon>Gemmatimonadota</taxon>
        <taxon>Longimicrobiia</taxon>
        <taxon>Gaopeijiales</taxon>
        <taxon>Gaopeijiaceae</taxon>
        <taxon>Gaopeijia</taxon>
    </lineage>
</organism>
<evidence type="ECO:0000256" key="5">
    <source>
        <dbReference type="ARBA" id="ARBA00022598"/>
    </source>
</evidence>
<evidence type="ECO:0000313" key="15">
    <source>
        <dbReference type="Proteomes" id="UP001484239"/>
    </source>
</evidence>
<dbReference type="InterPro" id="IPR010978">
    <property type="entry name" value="tRNA-bd_arm"/>
</dbReference>
<comment type="subunit">
    <text evidence="12">Homodimer. The tRNA molecule binds across the dimer.</text>
</comment>
<feature type="binding site" evidence="12">
    <location>
        <begin position="231"/>
        <end position="233"/>
    </location>
    <ligand>
        <name>L-serine</name>
        <dbReference type="ChEBI" id="CHEBI:33384"/>
    </ligand>
</feature>
<keyword evidence="6 12" id="KW-0547">Nucleotide-binding</keyword>
<evidence type="ECO:0000259" key="13">
    <source>
        <dbReference type="PROSITE" id="PS50862"/>
    </source>
</evidence>
<keyword evidence="15" id="KW-1185">Reference proteome</keyword>
<comment type="domain">
    <text evidence="12">Consists of two distinct domains, a catalytic core and a N-terminal extension that is involved in tRNA binding.</text>
</comment>
<dbReference type="Gene3D" id="1.10.287.40">
    <property type="entry name" value="Serine-tRNA synthetase, tRNA binding domain"/>
    <property type="match status" value="1"/>
</dbReference>
<name>A0ABU9EBV7_9BACT</name>
<dbReference type="SUPFAM" id="SSF46589">
    <property type="entry name" value="tRNA-binding arm"/>
    <property type="match status" value="1"/>
</dbReference>
<dbReference type="InterPro" id="IPR015866">
    <property type="entry name" value="Ser-tRNA-synth_1_N"/>
</dbReference>
<dbReference type="PIRSF" id="PIRSF001529">
    <property type="entry name" value="Ser-tRNA-synth_IIa"/>
    <property type="match status" value="1"/>
</dbReference>
<dbReference type="CDD" id="cd00770">
    <property type="entry name" value="SerRS_core"/>
    <property type="match status" value="1"/>
</dbReference>
<keyword evidence="4 12" id="KW-0963">Cytoplasm</keyword>
<evidence type="ECO:0000256" key="8">
    <source>
        <dbReference type="ARBA" id="ARBA00022917"/>
    </source>
</evidence>
<dbReference type="Gene3D" id="3.30.930.10">
    <property type="entry name" value="Bira Bifunctional Protein, Domain 2"/>
    <property type="match status" value="1"/>
</dbReference>
<dbReference type="PANTHER" id="PTHR43697:SF1">
    <property type="entry name" value="SERINE--TRNA LIGASE"/>
    <property type="match status" value="1"/>
</dbReference>
<dbReference type="EMBL" id="JBBHLI010000010">
    <property type="protein sequence ID" value="MEK9502211.1"/>
    <property type="molecule type" value="Genomic_DNA"/>
</dbReference>
<feature type="binding site" evidence="12">
    <location>
        <begin position="349"/>
        <end position="352"/>
    </location>
    <ligand>
        <name>ATP</name>
        <dbReference type="ChEBI" id="CHEBI:30616"/>
    </ligand>
</feature>
<evidence type="ECO:0000256" key="11">
    <source>
        <dbReference type="ARBA" id="ARBA00048823"/>
    </source>
</evidence>
<comment type="catalytic activity">
    <reaction evidence="11 12">
        <text>tRNA(Ser) + L-serine + ATP = L-seryl-tRNA(Ser) + AMP + diphosphate + H(+)</text>
        <dbReference type="Rhea" id="RHEA:12292"/>
        <dbReference type="Rhea" id="RHEA-COMP:9669"/>
        <dbReference type="Rhea" id="RHEA-COMP:9703"/>
        <dbReference type="ChEBI" id="CHEBI:15378"/>
        <dbReference type="ChEBI" id="CHEBI:30616"/>
        <dbReference type="ChEBI" id="CHEBI:33019"/>
        <dbReference type="ChEBI" id="CHEBI:33384"/>
        <dbReference type="ChEBI" id="CHEBI:78442"/>
        <dbReference type="ChEBI" id="CHEBI:78533"/>
        <dbReference type="ChEBI" id="CHEBI:456215"/>
        <dbReference type="EC" id="6.1.1.11"/>
    </reaction>
</comment>
<evidence type="ECO:0000256" key="6">
    <source>
        <dbReference type="ARBA" id="ARBA00022741"/>
    </source>
</evidence>
<dbReference type="PANTHER" id="PTHR43697">
    <property type="entry name" value="SERYL-TRNA SYNTHETASE"/>
    <property type="match status" value="1"/>
</dbReference>
<evidence type="ECO:0000256" key="10">
    <source>
        <dbReference type="ARBA" id="ARBA00047929"/>
    </source>
</evidence>
<comment type="catalytic activity">
    <reaction evidence="10 12">
        <text>tRNA(Sec) + L-serine + ATP = L-seryl-tRNA(Sec) + AMP + diphosphate + H(+)</text>
        <dbReference type="Rhea" id="RHEA:42580"/>
        <dbReference type="Rhea" id="RHEA-COMP:9742"/>
        <dbReference type="Rhea" id="RHEA-COMP:10128"/>
        <dbReference type="ChEBI" id="CHEBI:15378"/>
        <dbReference type="ChEBI" id="CHEBI:30616"/>
        <dbReference type="ChEBI" id="CHEBI:33019"/>
        <dbReference type="ChEBI" id="CHEBI:33384"/>
        <dbReference type="ChEBI" id="CHEBI:78442"/>
        <dbReference type="ChEBI" id="CHEBI:78533"/>
        <dbReference type="ChEBI" id="CHEBI:456215"/>
        <dbReference type="EC" id="6.1.1.11"/>
    </reaction>
</comment>
<dbReference type="Proteomes" id="UP001484239">
    <property type="component" value="Unassembled WGS sequence"/>
</dbReference>
<dbReference type="InterPro" id="IPR002317">
    <property type="entry name" value="Ser-tRNA-ligase_type_1"/>
</dbReference>
<protein>
    <recommendedName>
        <fullName evidence="12">Serine--tRNA ligase</fullName>
        <ecNumber evidence="12">6.1.1.11</ecNumber>
    </recommendedName>
    <alternativeName>
        <fullName evidence="12">Seryl-tRNA synthetase</fullName>
        <shortName evidence="12">SerRS</shortName>
    </alternativeName>
    <alternativeName>
        <fullName evidence="12">Seryl-tRNA(Ser/Sec) synthetase</fullName>
    </alternativeName>
</protein>
<comment type="similarity">
    <text evidence="3 12">Belongs to the class-II aminoacyl-tRNA synthetase family. Type-1 seryl-tRNA synthetase subfamily.</text>
</comment>
<proteinExistence type="inferred from homology"/>
<comment type="subcellular location">
    <subcellularLocation>
        <location evidence="1 12">Cytoplasm</location>
    </subcellularLocation>
</comment>
<evidence type="ECO:0000256" key="7">
    <source>
        <dbReference type="ARBA" id="ARBA00022840"/>
    </source>
</evidence>
<evidence type="ECO:0000256" key="12">
    <source>
        <dbReference type="HAMAP-Rule" id="MF_00176"/>
    </source>
</evidence>